<reference evidence="1" key="2">
    <citation type="submission" date="2021-10" db="EMBL/GenBank/DDBJ databases">
        <title>Phylogenomics reveals ancestral predisposition of the termite-cultivated fungus Termitomyces towards a domesticated lifestyle.</title>
        <authorList>
            <person name="Auxier B."/>
            <person name="Grum-Grzhimaylo A."/>
            <person name="Cardenas M.E."/>
            <person name="Lodge J.D."/>
            <person name="Laessoe T."/>
            <person name="Pedersen O."/>
            <person name="Smith M.E."/>
            <person name="Kuyper T.W."/>
            <person name="Franco-Molano E.A."/>
            <person name="Baroni T.J."/>
            <person name="Aanen D.K."/>
        </authorList>
    </citation>
    <scope>NUCLEOTIDE SEQUENCE</scope>
    <source>
        <strain evidence="1">D49</strain>
    </source>
</reference>
<accession>A0A9P7KHX4</accession>
<dbReference type="AlphaFoldDB" id="A0A9P7KHX4"/>
<organism evidence="1 2">
    <name type="scientific">Sphagnurus paluster</name>
    <dbReference type="NCBI Taxonomy" id="117069"/>
    <lineage>
        <taxon>Eukaryota</taxon>
        <taxon>Fungi</taxon>
        <taxon>Dikarya</taxon>
        <taxon>Basidiomycota</taxon>
        <taxon>Agaricomycotina</taxon>
        <taxon>Agaricomycetes</taxon>
        <taxon>Agaricomycetidae</taxon>
        <taxon>Agaricales</taxon>
        <taxon>Tricholomatineae</taxon>
        <taxon>Lyophyllaceae</taxon>
        <taxon>Sphagnurus</taxon>
    </lineage>
</organism>
<proteinExistence type="predicted"/>
<gene>
    <name evidence="1" type="ORF">H0H81_001752</name>
</gene>
<evidence type="ECO:0000313" key="1">
    <source>
        <dbReference type="EMBL" id="KAG5653201.1"/>
    </source>
</evidence>
<name>A0A9P7KHX4_9AGAR</name>
<keyword evidence="2" id="KW-1185">Reference proteome</keyword>
<evidence type="ECO:0000313" key="2">
    <source>
        <dbReference type="Proteomes" id="UP000717328"/>
    </source>
</evidence>
<dbReference type="OrthoDB" id="3270019at2759"/>
<dbReference type="Proteomes" id="UP000717328">
    <property type="component" value="Unassembled WGS sequence"/>
</dbReference>
<dbReference type="EMBL" id="JABCKI010000067">
    <property type="protein sequence ID" value="KAG5653201.1"/>
    <property type="molecule type" value="Genomic_DNA"/>
</dbReference>
<comment type="caution">
    <text evidence="1">The sequence shown here is derived from an EMBL/GenBank/DDBJ whole genome shotgun (WGS) entry which is preliminary data.</text>
</comment>
<sequence>MTWAASYRSGFPSLLIFAKTNIGDPQDINTLYAALSIRINLDVDVELQRGRSLQSKLVESHLRVVLAIPEHREFMRACTPSEPLLAEAARLLLKEVEDPLTRVPYLLLGAFSSGFLTLKRSFCVLFPFQPVMSRWKIKAG</sequence>
<reference evidence="1" key="1">
    <citation type="submission" date="2021-02" db="EMBL/GenBank/DDBJ databases">
        <authorList>
            <person name="Nieuwenhuis M."/>
            <person name="Van De Peppel L.J.J."/>
        </authorList>
    </citation>
    <scope>NUCLEOTIDE SEQUENCE</scope>
    <source>
        <strain evidence="1">D49</strain>
    </source>
</reference>
<protein>
    <submittedName>
        <fullName evidence="1">Uncharacterized protein</fullName>
    </submittedName>
</protein>